<gene>
    <name evidence="2" type="ORF">FYJ50_08465</name>
</gene>
<keyword evidence="3" id="KW-1185">Reference proteome</keyword>
<dbReference type="RefSeq" id="WP_154461034.1">
    <property type="nucleotide sequence ID" value="NZ_VUMM01000020.1"/>
</dbReference>
<dbReference type="InterPro" id="IPR050855">
    <property type="entry name" value="NDM-1-like"/>
</dbReference>
<comment type="caution">
    <text evidence="2">The sequence shown here is derived from an EMBL/GenBank/DDBJ whole genome shotgun (WGS) entry which is preliminary data.</text>
</comment>
<feature type="domain" description="Metallo-beta-lactamase" evidence="1">
    <location>
        <begin position="19"/>
        <end position="197"/>
    </location>
</feature>
<keyword evidence="2" id="KW-0378">Hydrolase</keyword>
<name>A0A7X2T403_9FIRM</name>
<dbReference type="Proteomes" id="UP000470082">
    <property type="component" value="Unassembled WGS sequence"/>
</dbReference>
<dbReference type="SUPFAM" id="SSF56281">
    <property type="entry name" value="Metallo-hydrolase/oxidoreductase"/>
    <property type="match status" value="1"/>
</dbReference>
<dbReference type="EMBL" id="VUMM01000020">
    <property type="protein sequence ID" value="MSS02119.1"/>
    <property type="molecule type" value="Genomic_DNA"/>
</dbReference>
<dbReference type="GO" id="GO:0016787">
    <property type="term" value="F:hydrolase activity"/>
    <property type="evidence" value="ECO:0007669"/>
    <property type="project" value="UniProtKB-KW"/>
</dbReference>
<proteinExistence type="predicted"/>
<sequence>MCSVIQLYDQVYLLKDKADCFSTLVIGKEKALVFDTGCGISDLKKTIRVLTDLPLVVICSHAHFDHIGGSYQFDEVFLSKEDRNILNEYNETLLNRWLCEMNDNKEVFIPFNNWNNVKDICFDAFDLGNLECQMIMAPGHSAGSITILIPSLNILLSGDALLPIMTLIFPNHGSVQEYKSTLLKLKNLNFEYYITSHSNRLYPKSTIDRMIDCIDRCKDKKFYEYEYPLPPHSKGYFYLDSIEDPPVGIIIESMKEL</sequence>
<protein>
    <submittedName>
        <fullName evidence="2">MBL fold metallo-hydrolase</fullName>
    </submittedName>
</protein>
<evidence type="ECO:0000313" key="3">
    <source>
        <dbReference type="Proteomes" id="UP000470082"/>
    </source>
</evidence>
<organism evidence="2 3">
    <name type="scientific">Floccifex porci</name>
    <dbReference type="NCBI Taxonomy" id="2606629"/>
    <lineage>
        <taxon>Bacteria</taxon>
        <taxon>Bacillati</taxon>
        <taxon>Bacillota</taxon>
        <taxon>Erysipelotrichia</taxon>
        <taxon>Erysipelotrichales</taxon>
        <taxon>Erysipelotrichaceae</taxon>
        <taxon>Floccifex</taxon>
    </lineage>
</organism>
<evidence type="ECO:0000259" key="1">
    <source>
        <dbReference type="SMART" id="SM00849"/>
    </source>
</evidence>
<dbReference type="InterPro" id="IPR036866">
    <property type="entry name" value="RibonucZ/Hydroxyglut_hydro"/>
</dbReference>
<dbReference type="InterPro" id="IPR001279">
    <property type="entry name" value="Metallo-B-lactamas"/>
</dbReference>
<evidence type="ECO:0000313" key="2">
    <source>
        <dbReference type="EMBL" id="MSS02119.1"/>
    </source>
</evidence>
<accession>A0A7X2T403</accession>
<dbReference type="PANTHER" id="PTHR42951:SF22">
    <property type="entry name" value="METALLO BETA-LACTAMASE SUPERFAMILY LIPOPROTEIN"/>
    <property type="match status" value="1"/>
</dbReference>
<dbReference type="SMART" id="SM00849">
    <property type="entry name" value="Lactamase_B"/>
    <property type="match status" value="1"/>
</dbReference>
<dbReference type="Pfam" id="PF00753">
    <property type="entry name" value="Lactamase_B"/>
    <property type="match status" value="1"/>
</dbReference>
<dbReference type="AlphaFoldDB" id="A0A7X2T403"/>
<dbReference type="PANTHER" id="PTHR42951">
    <property type="entry name" value="METALLO-BETA-LACTAMASE DOMAIN-CONTAINING"/>
    <property type="match status" value="1"/>
</dbReference>
<reference evidence="2 3" key="1">
    <citation type="submission" date="2019-08" db="EMBL/GenBank/DDBJ databases">
        <title>In-depth cultivation of the pig gut microbiome towards novel bacterial diversity and tailored functional studies.</title>
        <authorList>
            <person name="Wylensek D."/>
            <person name="Hitch T.C.A."/>
            <person name="Clavel T."/>
        </authorList>
    </citation>
    <scope>NUCLEOTIDE SEQUENCE [LARGE SCALE GENOMIC DNA]</scope>
    <source>
        <strain evidence="2 3">LKV-178-WT-2G</strain>
    </source>
</reference>
<dbReference type="Gene3D" id="3.60.15.10">
    <property type="entry name" value="Ribonuclease Z/Hydroxyacylglutathione hydrolase-like"/>
    <property type="match status" value="1"/>
</dbReference>